<keyword evidence="4 6" id="KW-1133">Transmembrane helix</keyword>
<dbReference type="GO" id="GO:0005886">
    <property type="term" value="C:plasma membrane"/>
    <property type="evidence" value="ECO:0007669"/>
    <property type="project" value="UniProtKB-SubCell"/>
</dbReference>
<dbReference type="PANTHER" id="PTHR30086:SF20">
    <property type="entry name" value="ARGININE EXPORTER PROTEIN ARGO-RELATED"/>
    <property type="match status" value="1"/>
</dbReference>
<name>A0AAU7AYR0_9ACTN</name>
<protein>
    <recommendedName>
        <fullName evidence="8">LysE family translocator</fullName>
    </recommendedName>
</protein>
<feature type="transmembrane region" description="Helical" evidence="6">
    <location>
        <begin position="42"/>
        <end position="66"/>
    </location>
</feature>
<dbReference type="PANTHER" id="PTHR30086">
    <property type="entry name" value="ARGININE EXPORTER PROTEIN ARGO"/>
    <property type="match status" value="1"/>
</dbReference>
<dbReference type="KEGG" id="parq:DSM112329_03730"/>
<proteinExistence type="predicted"/>
<sequence length="210" mass="20911">MALTSTDLAELLGTALAVLAVPGPSVLFVVARGVAGGRPAALLAVVAVGLGLLVQVIAVAVGLGSLLTRSDLALTLVRAGGAVALIVLGIRAYRGRHDLAAEAAASAPGTRPARVLRDGVTVGVLNPKRLLLLVALLPQFVTTGGPPAPVQLLLLGGLVVGAGLVCDTVWGLAAGTARGWLKGRRAVLERFGAVAAAVMVALGLRLALTL</sequence>
<dbReference type="RefSeq" id="WP_354698066.1">
    <property type="nucleotide sequence ID" value="NZ_CP114014.1"/>
</dbReference>
<dbReference type="EMBL" id="CP114014">
    <property type="protein sequence ID" value="XAY06852.1"/>
    <property type="molecule type" value="Genomic_DNA"/>
</dbReference>
<evidence type="ECO:0000313" key="7">
    <source>
        <dbReference type="EMBL" id="XAY06852.1"/>
    </source>
</evidence>
<evidence type="ECO:0000256" key="1">
    <source>
        <dbReference type="ARBA" id="ARBA00004651"/>
    </source>
</evidence>
<keyword evidence="3 6" id="KW-0812">Transmembrane</keyword>
<evidence type="ECO:0000256" key="5">
    <source>
        <dbReference type="ARBA" id="ARBA00023136"/>
    </source>
</evidence>
<dbReference type="AlphaFoldDB" id="A0AAU7AYR0"/>
<reference evidence="7" key="1">
    <citation type="submission" date="2022-12" db="EMBL/GenBank/DDBJ databases">
        <title>Paraconexibacter alkalitolerans sp. nov. and Baekduia alba sp. nov., isolated from soil and emended description of the genera Paraconexibacter (Chun et al., 2020) and Baekduia (An et al., 2020).</title>
        <authorList>
            <person name="Vieira S."/>
            <person name="Huber K.J."/>
            <person name="Geppert A."/>
            <person name="Wolf J."/>
            <person name="Neumann-Schaal M."/>
            <person name="Muesken M."/>
            <person name="Overmann J."/>
        </authorList>
    </citation>
    <scope>NUCLEOTIDE SEQUENCE</scope>
    <source>
        <strain evidence="7">AEG42_29</strain>
    </source>
</reference>
<keyword evidence="2" id="KW-1003">Cell membrane</keyword>
<feature type="transmembrane region" description="Helical" evidence="6">
    <location>
        <begin position="12"/>
        <end position="30"/>
    </location>
</feature>
<feature type="transmembrane region" description="Helical" evidence="6">
    <location>
        <begin position="72"/>
        <end position="90"/>
    </location>
</feature>
<evidence type="ECO:0000256" key="4">
    <source>
        <dbReference type="ARBA" id="ARBA00022989"/>
    </source>
</evidence>
<feature type="transmembrane region" description="Helical" evidence="6">
    <location>
        <begin position="154"/>
        <end position="175"/>
    </location>
</feature>
<feature type="transmembrane region" description="Helical" evidence="6">
    <location>
        <begin position="130"/>
        <end position="148"/>
    </location>
</feature>
<dbReference type="Pfam" id="PF01810">
    <property type="entry name" value="LysE"/>
    <property type="match status" value="1"/>
</dbReference>
<organism evidence="7">
    <name type="scientific">Paraconexibacter sp. AEG42_29</name>
    <dbReference type="NCBI Taxonomy" id="2997339"/>
    <lineage>
        <taxon>Bacteria</taxon>
        <taxon>Bacillati</taxon>
        <taxon>Actinomycetota</taxon>
        <taxon>Thermoleophilia</taxon>
        <taxon>Solirubrobacterales</taxon>
        <taxon>Paraconexibacteraceae</taxon>
        <taxon>Paraconexibacter</taxon>
    </lineage>
</organism>
<keyword evidence="5 6" id="KW-0472">Membrane</keyword>
<evidence type="ECO:0000256" key="2">
    <source>
        <dbReference type="ARBA" id="ARBA00022475"/>
    </source>
</evidence>
<dbReference type="InterPro" id="IPR001123">
    <property type="entry name" value="LeuE-type"/>
</dbReference>
<accession>A0AAU7AYR0</accession>
<comment type="subcellular location">
    <subcellularLocation>
        <location evidence="1">Cell membrane</location>
        <topology evidence="1">Multi-pass membrane protein</topology>
    </subcellularLocation>
</comment>
<evidence type="ECO:0008006" key="8">
    <source>
        <dbReference type="Google" id="ProtNLM"/>
    </source>
</evidence>
<evidence type="ECO:0000256" key="6">
    <source>
        <dbReference type="SAM" id="Phobius"/>
    </source>
</evidence>
<feature type="transmembrane region" description="Helical" evidence="6">
    <location>
        <begin position="187"/>
        <end position="208"/>
    </location>
</feature>
<evidence type="ECO:0000256" key="3">
    <source>
        <dbReference type="ARBA" id="ARBA00022692"/>
    </source>
</evidence>
<dbReference type="GO" id="GO:0015171">
    <property type="term" value="F:amino acid transmembrane transporter activity"/>
    <property type="evidence" value="ECO:0007669"/>
    <property type="project" value="TreeGrafter"/>
</dbReference>
<gene>
    <name evidence="7" type="ORF">DSM112329_03730</name>
</gene>